<dbReference type="RefSeq" id="WP_082027316.1">
    <property type="nucleotide sequence ID" value="NZ_AP014569.1"/>
</dbReference>
<dbReference type="GO" id="GO:0005829">
    <property type="term" value="C:cytosol"/>
    <property type="evidence" value="ECO:0007669"/>
    <property type="project" value="TreeGrafter"/>
</dbReference>
<dbReference type="GO" id="GO:0051536">
    <property type="term" value="F:iron-sulfur cluster binding"/>
    <property type="evidence" value="ECO:0007669"/>
    <property type="project" value="UniProtKB-KW"/>
</dbReference>
<accession>A0A060NMX7</accession>
<keyword evidence="5" id="KW-0411">Iron-sulfur</keyword>
<dbReference type="InterPro" id="IPR051198">
    <property type="entry name" value="BchE-like"/>
</dbReference>
<keyword evidence="4" id="KW-0408">Iron</keyword>
<dbReference type="AlphaFoldDB" id="A0A060NMX7"/>
<dbReference type="STRING" id="1458426.SMCB_1653"/>
<dbReference type="SFLD" id="SFLDS00029">
    <property type="entry name" value="Radical_SAM"/>
    <property type="match status" value="1"/>
</dbReference>
<dbReference type="GO" id="GO:0046872">
    <property type="term" value="F:metal ion binding"/>
    <property type="evidence" value="ECO:0007669"/>
    <property type="project" value="UniProtKB-KW"/>
</dbReference>
<organism evidence="7 8">
    <name type="scientific">Serpentinimonas maccroryi</name>
    <dbReference type="NCBI Taxonomy" id="1458426"/>
    <lineage>
        <taxon>Bacteria</taxon>
        <taxon>Pseudomonadati</taxon>
        <taxon>Pseudomonadota</taxon>
        <taxon>Betaproteobacteria</taxon>
        <taxon>Burkholderiales</taxon>
        <taxon>Comamonadaceae</taxon>
        <taxon>Serpentinimonas</taxon>
    </lineage>
</organism>
<reference evidence="7 8" key="1">
    <citation type="journal article" date="2014" name="Nat. Commun.">
        <title>Physiological and genomic features of highly alkaliphilic hydrogen-utilizing Betaproteobacteria from a continental serpentinizing site.</title>
        <authorList>
            <person name="Suzuki S."/>
            <person name="Kuenen J.G."/>
            <person name="Schipper K."/>
            <person name="van der Velde S."/>
            <person name="Ishii S."/>
            <person name="Wu A."/>
            <person name="Sorokin D.Y."/>
            <person name="Tenney A."/>
            <person name="Meng X.Y."/>
            <person name="Morrill P.L."/>
            <person name="Kamagata Y."/>
            <person name="Muyzer G."/>
            <person name="Nealson K.H."/>
        </authorList>
    </citation>
    <scope>NUCLEOTIDE SEQUENCE [LARGE SCALE GENOMIC DNA]</scope>
    <source>
        <strain evidence="7 8">B1</strain>
    </source>
</reference>
<dbReference type="PANTHER" id="PTHR43409:SF7">
    <property type="entry name" value="BLL1977 PROTEIN"/>
    <property type="match status" value="1"/>
</dbReference>
<dbReference type="SMART" id="SM00729">
    <property type="entry name" value="Elp3"/>
    <property type="match status" value="1"/>
</dbReference>
<dbReference type="EMBL" id="AP014569">
    <property type="protein sequence ID" value="BAO83881.1"/>
    <property type="molecule type" value="Genomic_DNA"/>
</dbReference>
<dbReference type="HOGENOM" id="CLU_646996_0_0_4"/>
<evidence type="ECO:0000256" key="4">
    <source>
        <dbReference type="ARBA" id="ARBA00023004"/>
    </source>
</evidence>
<dbReference type="CDD" id="cd01335">
    <property type="entry name" value="Radical_SAM"/>
    <property type="match status" value="1"/>
</dbReference>
<name>A0A060NMX7_9BURK</name>
<dbReference type="InterPro" id="IPR007197">
    <property type="entry name" value="rSAM"/>
</dbReference>
<evidence type="ECO:0000256" key="1">
    <source>
        <dbReference type="ARBA" id="ARBA00001966"/>
    </source>
</evidence>
<dbReference type="PANTHER" id="PTHR43409">
    <property type="entry name" value="ANAEROBIC MAGNESIUM-PROTOPORPHYRIN IX MONOMETHYL ESTER CYCLASE-RELATED"/>
    <property type="match status" value="1"/>
</dbReference>
<dbReference type="SUPFAM" id="SSF102114">
    <property type="entry name" value="Radical SAM enzymes"/>
    <property type="match status" value="1"/>
</dbReference>
<dbReference type="KEGG" id="cbab:SMCB_1653"/>
<proteinExistence type="predicted"/>
<evidence type="ECO:0000256" key="2">
    <source>
        <dbReference type="ARBA" id="ARBA00022691"/>
    </source>
</evidence>
<gene>
    <name evidence="7" type="ORF">SMCB_1653</name>
</gene>
<evidence type="ECO:0000313" key="7">
    <source>
        <dbReference type="EMBL" id="BAO83881.1"/>
    </source>
</evidence>
<feature type="domain" description="Elp3/MiaA/NifB-like radical SAM core" evidence="6">
    <location>
        <begin position="172"/>
        <end position="386"/>
    </location>
</feature>
<keyword evidence="2" id="KW-0949">S-adenosyl-L-methionine</keyword>
<dbReference type="InterPro" id="IPR058240">
    <property type="entry name" value="rSAM_sf"/>
</dbReference>
<protein>
    <submittedName>
        <fullName evidence="7">Fe-S oxidoreductase</fullName>
    </submittedName>
</protein>
<dbReference type="Pfam" id="PF04055">
    <property type="entry name" value="Radical_SAM"/>
    <property type="match status" value="1"/>
</dbReference>
<evidence type="ECO:0000313" key="8">
    <source>
        <dbReference type="Proteomes" id="UP000066014"/>
    </source>
</evidence>
<dbReference type="SFLD" id="SFLDG01082">
    <property type="entry name" value="B12-binding_domain_containing"/>
    <property type="match status" value="1"/>
</dbReference>
<dbReference type="Gene3D" id="3.80.30.20">
    <property type="entry name" value="tm_1862 like domain"/>
    <property type="match status" value="1"/>
</dbReference>
<comment type="cofactor">
    <cofactor evidence="1">
        <name>[4Fe-4S] cluster</name>
        <dbReference type="ChEBI" id="CHEBI:49883"/>
    </cofactor>
</comment>
<dbReference type="Proteomes" id="UP000066014">
    <property type="component" value="Chromosome"/>
</dbReference>
<dbReference type="GO" id="GO:0003824">
    <property type="term" value="F:catalytic activity"/>
    <property type="evidence" value="ECO:0007669"/>
    <property type="project" value="InterPro"/>
</dbReference>
<dbReference type="OrthoDB" id="9801424at2"/>
<sequence>MNSAVKMVLVSLDEGDFQPLGLASPAAHIRQAGHAVDVVDRFQDMPLNWEGADAVAFSVPIFAAIQPTIREALTIRKKGFRGPIIFYNQYATVQPETFILDEDCRVVLGEYEPVLCDIAQRLAEDDGLDEVAHLWDGRSPKPAKCLKRVSDLPPDRSGLPALDLYARKNGLVVGNIETMRGCAHPCSYCSVYAAYERRVVKHEPVAIDMDIDRVVALGAEHITFVDADFFSTGQRGLQIVRAMASRHPGMPFDVTVRLDDVIRYEAAVHELRELGCVEFTTACEFPDDAVLEAVNKGMSVADMQQGLAILKGTGARVRPTFITFNPWTTKDDFGRLDRFLADAGMTDMFDEMQRTTRLLLYKGSPLLALTEVQKLSKIDMGSYYEWQHADPQTDAIYLSIDKSDASVSRKRCCIKG</sequence>
<evidence type="ECO:0000256" key="3">
    <source>
        <dbReference type="ARBA" id="ARBA00022723"/>
    </source>
</evidence>
<dbReference type="InterPro" id="IPR006638">
    <property type="entry name" value="Elp3/MiaA/NifB-like_rSAM"/>
</dbReference>
<evidence type="ECO:0000256" key="5">
    <source>
        <dbReference type="ARBA" id="ARBA00023014"/>
    </source>
</evidence>
<keyword evidence="8" id="KW-1185">Reference proteome</keyword>
<keyword evidence="3" id="KW-0479">Metal-binding</keyword>
<evidence type="ECO:0000259" key="6">
    <source>
        <dbReference type="SMART" id="SM00729"/>
    </source>
</evidence>
<dbReference type="InterPro" id="IPR023404">
    <property type="entry name" value="rSAM_horseshoe"/>
</dbReference>